<evidence type="ECO:0000256" key="1">
    <source>
        <dbReference type="ARBA" id="ARBA00004240"/>
    </source>
</evidence>
<feature type="compositionally biased region" description="Polar residues" evidence="6">
    <location>
        <begin position="535"/>
        <end position="557"/>
    </location>
</feature>
<feature type="compositionally biased region" description="Low complexity" evidence="6">
    <location>
        <begin position="427"/>
        <end position="445"/>
    </location>
</feature>
<name>A0AAV2YYM5_9STRA</name>
<evidence type="ECO:0000256" key="3">
    <source>
        <dbReference type="ARBA" id="ARBA00022448"/>
    </source>
</evidence>
<dbReference type="Pfam" id="PF12931">
    <property type="entry name" value="TPR_Sec16"/>
    <property type="match status" value="1"/>
</dbReference>
<dbReference type="InterPro" id="IPR024298">
    <property type="entry name" value="Sec16_Sec23-bd"/>
</dbReference>
<dbReference type="GO" id="GO:0012507">
    <property type="term" value="C:ER to Golgi transport vesicle membrane"/>
    <property type="evidence" value="ECO:0007669"/>
    <property type="project" value="TreeGrafter"/>
</dbReference>
<evidence type="ECO:0000256" key="6">
    <source>
        <dbReference type="SAM" id="MobiDB-lite"/>
    </source>
</evidence>
<dbReference type="EMBL" id="DAKRPA010000111">
    <property type="protein sequence ID" value="DAZ98277.1"/>
    <property type="molecule type" value="Genomic_DNA"/>
</dbReference>
<keyword evidence="4" id="KW-0256">Endoplasmic reticulum</keyword>
<keyword evidence="3" id="KW-0813">Transport</keyword>
<dbReference type="GO" id="GO:0070973">
    <property type="term" value="P:protein localization to endoplasmic reticulum exit site"/>
    <property type="evidence" value="ECO:0007669"/>
    <property type="project" value="TreeGrafter"/>
</dbReference>
<dbReference type="GO" id="GO:0007030">
    <property type="term" value="P:Golgi organization"/>
    <property type="evidence" value="ECO:0007669"/>
    <property type="project" value="TreeGrafter"/>
</dbReference>
<proteinExistence type="inferred from homology"/>
<feature type="region of interest" description="Disordered" evidence="6">
    <location>
        <begin position="397"/>
        <end position="630"/>
    </location>
</feature>
<dbReference type="Gene3D" id="1.25.40.1030">
    <property type="match status" value="1"/>
</dbReference>
<comment type="similarity">
    <text evidence="2">Belongs to the SEC16 family.</text>
</comment>
<evidence type="ECO:0000256" key="2">
    <source>
        <dbReference type="ARBA" id="ARBA00005927"/>
    </source>
</evidence>
<feature type="compositionally biased region" description="Low complexity" evidence="6">
    <location>
        <begin position="579"/>
        <end position="599"/>
    </location>
</feature>
<organism evidence="8 9">
    <name type="scientific">Lagenidium giganteum</name>
    <dbReference type="NCBI Taxonomy" id="4803"/>
    <lineage>
        <taxon>Eukaryota</taxon>
        <taxon>Sar</taxon>
        <taxon>Stramenopiles</taxon>
        <taxon>Oomycota</taxon>
        <taxon>Peronosporomycetes</taxon>
        <taxon>Pythiales</taxon>
        <taxon>Pythiaceae</taxon>
    </lineage>
</organism>
<evidence type="ECO:0000256" key="4">
    <source>
        <dbReference type="ARBA" id="ARBA00022824"/>
    </source>
</evidence>
<feature type="compositionally biased region" description="Pro residues" evidence="6">
    <location>
        <begin position="488"/>
        <end position="507"/>
    </location>
</feature>
<dbReference type="PANTHER" id="PTHR13402:SF6">
    <property type="entry name" value="SECRETORY 16, ISOFORM I"/>
    <property type="match status" value="1"/>
</dbReference>
<evidence type="ECO:0000256" key="5">
    <source>
        <dbReference type="ARBA" id="ARBA00022892"/>
    </source>
</evidence>
<protein>
    <recommendedName>
        <fullName evidence="7">Sec16 Sec23-binding domain-containing protein</fullName>
    </recommendedName>
</protein>
<evidence type="ECO:0000259" key="7">
    <source>
        <dbReference type="Pfam" id="PF12931"/>
    </source>
</evidence>
<dbReference type="Proteomes" id="UP001146120">
    <property type="component" value="Unassembled WGS sequence"/>
</dbReference>
<dbReference type="PANTHER" id="PTHR13402">
    <property type="entry name" value="RGPR-RELATED"/>
    <property type="match status" value="1"/>
</dbReference>
<feature type="compositionally biased region" description="Basic and acidic residues" evidence="6">
    <location>
        <begin position="1"/>
        <end position="15"/>
    </location>
</feature>
<reference evidence="8" key="2">
    <citation type="journal article" date="2023" name="Microbiol Resour">
        <title>Decontamination and Annotation of the Draft Genome Sequence of the Oomycete Lagenidium giganteum ARSEF 373.</title>
        <authorList>
            <person name="Morgan W.R."/>
            <person name="Tartar A."/>
        </authorList>
    </citation>
    <scope>NUCLEOTIDE SEQUENCE</scope>
    <source>
        <strain evidence="8">ARSEF 373</strain>
    </source>
</reference>
<evidence type="ECO:0000313" key="8">
    <source>
        <dbReference type="EMBL" id="DAZ98277.1"/>
    </source>
</evidence>
<dbReference type="AlphaFoldDB" id="A0AAV2YYM5"/>
<reference evidence="8" key="1">
    <citation type="submission" date="2022-11" db="EMBL/GenBank/DDBJ databases">
        <authorList>
            <person name="Morgan W.R."/>
            <person name="Tartar A."/>
        </authorList>
    </citation>
    <scope>NUCLEOTIDE SEQUENCE</scope>
    <source>
        <strain evidence="8">ARSEF 373</strain>
    </source>
</reference>
<feature type="region of interest" description="Disordered" evidence="6">
    <location>
        <begin position="1"/>
        <end position="23"/>
    </location>
</feature>
<accession>A0AAV2YYM5</accession>
<sequence>MEHLHPKDQYHDQLEKFPGPLSENVGQESILKYIEDKMKHPSSHSDVDEDTRLLYGILRVLVKSNGKLRADPGTGPSDPNSPEVQLVALLNHPDAILKSSNKIRDLLLTGDRKGAVEVAMHAQMWPEAMLIASFTDKDEYKRVLTTFLNGHYAAGDPCRTLFLSFADQQEKSVQEPQKLMPSAHQSQPSAILSSWVTHAQVILANRTADTNRILTELGDRLWKEQGNVVAAHVCYLLAGNTVEAPSPNSKIALLGADHRTPKEARFYVSADAVQRTEMYEWIQKQANANSANMIPFQGYKLIHAMVLADHGKLETAFKYVDSMLTTIKAVTATMKPGASMYLEGMQNQLTVLDDRLRQHLGQVRVDSVSSSNGKQGKWGLGSALSIMGKIVNRVVEGNDAPAPGGGSSSAASFDGQHGPPGGMPSYPGTGAPAPTPFPGTGASAPTPFPSTRGSFSTPAPAPGNAPPAGGYGLPPVPRPQQPGMGFGAPPPAPSMAPSAPGPSPPKFQKPTLDLSGDAGKHDMTPVRRTSESKSRSPTAAGNDNKDSLTSGPSSDKGSASPKFKDTKKGGRSKTPPPSNSKAAPSSSSGSSWFSGLSSFIATKMNPEAKQQQQLQQQQQADAADQDTPPQ</sequence>
<comment type="subcellular location">
    <subcellularLocation>
        <location evidence="1">Endoplasmic reticulum</location>
    </subcellularLocation>
</comment>
<keyword evidence="9" id="KW-1185">Reference proteome</keyword>
<dbReference type="GO" id="GO:0070971">
    <property type="term" value="C:endoplasmic reticulum exit site"/>
    <property type="evidence" value="ECO:0007669"/>
    <property type="project" value="TreeGrafter"/>
</dbReference>
<feature type="domain" description="Sec16 Sec23-binding" evidence="7">
    <location>
        <begin position="103"/>
        <end position="397"/>
    </location>
</feature>
<comment type="caution">
    <text evidence="8">The sequence shown here is derived from an EMBL/GenBank/DDBJ whole genome shotgun (WGS) entry which is preliminary data.</text>
</comment>
<feature type="compositionally biased region" description="Basic and acidic residues" evidence="6">
    <location>
        <begin position="518"/>
        <end position="534"/>
    </location>
</feature>
<dbReference type="GO" id="GO:0016192">
    <property type="term" value="P:vesicle-mediated transport"/>
    <property type="evidence" value="ECO:0007669"/>
    <property type="project" value="UniProtKB-KW"/>
</dbReference>
<evidence type="ECO:0000313" key="9">
    <source>
        <dbReference type="Proteomes" id="UP001146120"/>
    </source>
</evidence>
<keyword evidence="5" id="KW-0931">ER-Golgi transport</keyword>
<gene>
    <name evidence="8" type="ORF">N0F65_008962</name>
</gene>
<feature type="compositionally biased region" description="Low complexity" evidence="6">
    <location>
        <begin position="610"/>
        <end position="630"/>
    </location>
</feature>
<dbReference type="CDD" id="cd09233">
    <property type="entry name" value="ACE1-Sec16-like"/>
    <property type="match status" value="1"/>
</dbReference>